<dbReference type="PANTHER" id="PTHR37162:SF1">
    <property type="entry name" value="BED-TYPE DOMAIN-CONTAINING PROTEIN"/>
    <property type="match status" value="1"/>
</dbReference>
<protein>
    <submittedName>
        <fullName evidence="2">Zinc finger protein 862</fullName>
    </submittedName>
</protein>
<dbReference type="EMBL" id="JAHWGI010000414">
    <property type="protein sequence ID" value="KAK3915237.1"/>
    <property type="molecule type" value="Genomic_DNA"/>
</dbReference>
<dbReference type="Proteomes" id="UP001219518">
    <property type="component" value="Unassembled WGS sequence"/>
</dbReference>
<feature type="compositionally biased region" description="Acidic residues" evidence="1">
    <location>
        <begin position="1"/>
        <end position="16"/>
    </location>
</feature>
<accession>A0AAE1H5L1</accession>
<evidence type="ECO:0000256" key="1">
    <source>
        <dbReference type="SAM" id="MobiDB-lite"/>
    </source>
</evidence>
<organism evidence="2 3">
    <name type="scientific">Frankliniella fusca</name>
    <dbReference type="NCBI Taxonomy" id="407009"/>
    <lineage>
        <taxon>Eukaryota</taxon>
        <taxon>Metazoa</taxon>
        <taxon>Ecdysozoa</taxon>
        <taxon>Arthropoda</taxon>
        <taxon>Hexapoda</taxon>
        <taxon>Insecta</taxon>
        <taxon>Pterygota</taxon>
        <taxon>Neoptera</taxon>
        <taxon>Paraneoptera</taxon>
        <taxon>Thysanoptera</taxon>
        <taxon>Terebrantia</taxon>
        <taxon>Thripoidea</taxon>
        <taxon>Thripidae</taxon>
        <taxon>Frankliniella</taxon>
    </lineage>
</organism>
<name>A0AAE1H5L1_9NEOP</name>
<comment type="caution">
    <text evidence="2">The sequence shown here is derived from an EMBL/GenBank/DDBJ whole genome shotgun (WGS) entry which is preliminary data.</text>
</comment>
<feature type="region of interest" description="Disordered" evidence="1">
    <location>
        <begin position="1"/>
        <end position="44"/>
    </location>
</feature>
<reference evidence="2" key="1">
    <citation type="submission" date="2021-07" db="EMBL/GenBank/DDBJ databases">
        <authorList>
            <person name="Catto M.A."/>
            <person name="Jacobson A."/>
            <person name="Kennedy G."/>
            <person name="Labadie P."/>
            <person name="Hunt B.G."/>
            <person name="Srinivasan R."/>
        </authorList>
    </citation>
    <scope>NUCLEOTIDE SEQUENCE</scope>
    <source>
        <strain evidence="2">PL_HMW_Pooled</strain>
        <tissue evidence="2">Head</tissue>
    </source>
</reference>
<evidence type="ECO:0000313" key="2">
    <source>
        <dbReference type="EMBL" id="KAK3915237.1"/>
    </source>
</evidence>
<dbReference type="SUPFAM" id="SSF53098">
    <property type="entry name" value="Ribonuclease H-like"/>
    <property type="match status" value="1"/>
</dbReference>
<proteinExistence type="predicted"/>
<dbReference type="AlphaFoldDB" id="A0AAE1H5L1"/>
<evidence type="ECO:0000313" key="3">
    <source>
        <dbReference type="Proteomes" id="UP001219518"/>
    </source>
</evidence>
<dbReference type="InterPro" id="IPR012337">
    <property type="entry name" value="RNaseH-like_sf"/>
</dbReference>
<gene>
    <name evidence="2" type="ORF">KUF71_024536</name>
</gene>
<keyword evidence="3" id="KW-1185">Reference proteome</keyword>
<reference evidence="2" key="2">
    <citation type="journal article" date="2023" name="BMC Genomics">
        <title>Pest status, molecular evolution, and epigenetic factors derived from the genome assembly of Frankliniella fusca, a thysanopteran phytovirus vector.</title>
        <authorList>
            <person name="Catto M.A."/>
            <person name="Labadie P.E."/>
            <person name="Jacobson A.L."/>
            <person name="Kennedy G.G."/>
            <person name="Srinivasan R."/>
            <person name="Hunt B.G."/>
        </authorList>
    </citation>
    <scope>NUCLEOTIDE SEQUENCE</scope>
    <source>
        <strain evidence="2">PL_HMW_Pooled</strain>
    </source>
</reference>
<dbReference type="PANTHER" id="PTHR37162">
    <property type="entry name" value="HAT FAMILY DIMERISATION DOMAINCONTAINING PROTEIN-RELATED"/>
    <property type="match status" value="1"/>
</dbReference>
<sequence length="366" mass="41397">MMDELNVDSDLEDEGSNESTRTPKQSKKQDDSAKKKATPSPKHFQITWLSMSQYKGWLQKDPKGDPSYFCCRACGGKRLRGGKTEIDRHMKSGEHQKHAKKISCTQEIASAFRAQSLGPAQQHKENVKKAEINIAAIFAEHNVPIHIVDNVISVFKKVAPDSNILKDVTLDRTKCTAVLTNVVAQTEIEETVENIKNSPFSILVDKSPDISHKKNFCILVKYVDPKTSFIRTDLLHMLELDPIDCSAEKIFGLFENVMNKYEIPMTNIIGLASDNANVMIGVNNSFYSRLKIICPWLVLLNCICHSSHLCSSKACAKLPSEVKKLLSETTNFIANSPKRQAQLQEFQEFYDEKYDFTKSWKTTEFL</sequence>